<keyword evidence="2" id="KW-1185">Reference proteome</keyword>
<protein>
    <submittedName>
        <fullName evidence="1">Uncharacterized protein</fullName>
    </submittedName>
</protein>
<dbReference type="RefSeq" id="WP_282332759.1">
    <property type="nucleotide sequence ID" value="NZ_JASBRG010000001.1"/>
</dbReference>
<organism evidence="1 2">
    <name type="scientific">Pinibacter soli</name>
    <dbReference type="NCBI Taxonomy" id="3044211"/>
    <lineage>
        <taxon>Bacteria</taxon>
        <taxon>Pseudomonadati</taxon>
        <taxon>Bacteroidota</taxon>
        <taxon>Chitinophagia</taxon>
        <taxon>Chitinophagales</taxon>
        <taxon>Chitinophagaceae</taxon>
        <taxon>Pinibacter</taxon>
    </lineage>
</organism>
<accession>A0ABT6R842</accession>
<evidence type="ECO:0000313" key="2">
    <source>
        <dbReference type="Proteomes" id="UP001226434"/>
    </source>
</evidence>
<comment type="caution">
    <text evidence="1">The sequence shown here is derived from an EMBL/GenBank/DDBJ whole genome shotgun (WGS) entry which is preliminary data.</text>
</comment>
<proteinExistence type="predicted"/>
<dbReference type="EMBL" id="JASBRG010000001">
    <property type="protein sequence ID" value="MDI3318631.1"/>
    <property type="molecule type" value="Genomic_DNA"/>
</dbReference>
<sequence>MMQGVSAGVMVFCEERIGKVLEEDRNNDGYKLYHSICPVWDNSSRRKNGFLFSKIQLPKYLAVAEANTDNF</sequence>
<name>A0ABT6R842_9BACT</name>
<evidence type="ECO:0000313" key="1">
    <source>
        <dbReference type="EMBL" id="MDI3318631.1"/>
    </source>
</evidence>
<reference evidence="1 2" key="1">
    <citation type="submission" date="2023-05" db="EMBL/GenBank/DDBJ databases">
        <title>Genome sequence of Pinibacter sp. MAH-24.</title>
        <authorList>
            <person name="Huq M.A."/>
        </authorList>
    </citation>
    <scope>NUCLEOTIDE SEQUENCE [LARGE SCALE GENOMIC DNA]</scope>
    <source>
        <strain evidence="1 2">MAH-24</strain>
    </source>
</reference>
<dbReference type="Proteomes" id="UP001226434">
    <property type="component" value="Unassembled WGS sequence"/>
</dbReference>
<gene>
    <name evidence="1" type="ORF">QJ048_02545</name>
</gene>